<dbReference type="Proteomes" id="UP000184112">
    <property type="component" value="Unassembled WGS sequence"/>
</dbReference>
<dbReference type="EMBL" id="FQWH01000020">
    <property type="protein sequence ID" value="SHH78938.1"/>
    <property type="molecule type" value="Genomic_DNA"/>
</dbReference>
<reference evidence="2 3" key="1">
    <citation type="submission" date="2016-11" db="EMBL/GenBank/DDBJ databases">
        <authorList>
            <person name="Jaros S."/>
            <person name="Januszkiewicz K."/>
            <person name="Wedrychowicz H."/>
        </authorList>
    </citation>
    <scope>NUCLEOTIDE SEQUENCE [LARGE SCALE GENOMIC DNA]</scope>
    <source>
        <strain evidence="2 3">DSM 6792</strain>
    </source>
</reference>
<protein>
    <submittedName>
        <fullName evidence="2">Uncharacterized protein</fullName>
    </submittedName>
</protein>
<proteinExistence type="predicted"/>
<evidence type="ECO:0000313" key="3">
    <source>
        <dbReference type="Proteomes" id="UP000184112"/>
    </source>
</evidence>
<feature type="transmembrane region" description="Helical" evidence="1">
    <location>
        <begin position="97"/>
        <end position="119"/>
    </location>
</feature>
<evidence type="ECO:0000256" key="1">
    <source>
        <dbReference type="SAM" id="Phobius"/>
    </source>
</evidence>
<name>A0A1M5VUQ8_FLAJO</name>
<gene>
    <name evidence="2" type="ORF">SAMN05444388_12015</name>
</gene>
<organism evidence="2 3">
    <name type="scientific">Flavobacterium johnsoniae</name>
    <name type="common">Cytophaga johnsonae</name>
    <dbReference type="NCBI Taxonomy" id="986"/>
    <lineage>
        <taxon>Bacteria</taxon>
        <taxon>Pseudomonadati</taxon>
        <taxon>Bacteroidota</taxon>
        <taxon>Flavobacteriia</taxon>
        <taxon>Flavobacteriales</taxon>
        <taxon>Flavobacteriaceae</taxon>
        <taxon>Flavobacterium</taxon>
    </lineage>
</organism>
<keyword evidence="1" id="KW-0812">Transmembrane</keyword>
<accession>A0A1M5VUQ8</accession>
<evidence type="ECO:0000313" key="2">
    <source>
        <dbReference type="EMBL" id="SHH78938.1"/>
    </source>
</evidence>
<keyword evidence="1" id="KW-1133">Transmembrane helix</keyword>
<keyword evidence="1" id="KW-0472">Membrane</keyword>
<sequence length="154" mass="17674">MVSADRIAIWPGRQGFLCALSKDANHQKCLANAQADKTNVQFYRQFMVMQCRICRYSDWNRILCEMKKRKKKYYPNIQKTSRGQKGRPARKKNRYSAVNIGKTIILAILGIVIVLGIFARARHFILYHVQDRPHEQANGKLTNEGAGRLPASPK</sequence>
<dbReference type="AlphaFoldDB" id="A0A1M5VUQ8"/>